<feature type="signal peptide" evidence="1">
    <location>
        <begin position="1"/>
        <end position="20"/>
    </location>
</feature>
<dbReference type="EMBL" id="JBFBVU010000030">
    <property type="protein sequence ID" value="MEV8468503.1"/>
    <property type="molecule type" value="Genomic_DNA"/>
</dbReference>
<feature type="chain" id="PRO_5046869031" evidence="1">
    <location>
        <begin position="21"/>
        <end position="95"/>
    </location>
</feature>
<keyword evidence="3" id="KW-1185">Reference proteome</keyword>
<protein>
    <submittedName>
        <fullName evidence="2">Uncharacterized protein</fullName>
    </submittedName>
</protein>
<gene>
    <name evidence="2" type="ORF">AB0T83_17135</name>
</gene>
<evidence type="ECO:0000313" key="2">
    <source>
        <dbReference type="EMBL" id="MEV8468503.1"/>
    </source>
</evidence>
<comment type="caution">
    <text evidence="2">The sequence shown here is derived from an EMBL/GenBank/DDBJ whole genome shotgun (WGS) entry which is preliminary data.</text>
</comment>
<name>A0ABV3LAJ1_9RHOB</name>
<organism evidence="2 3">
    <name type="scientific">Meridianimarinicoccus marinus</name>
    <dbReference type="NCBI Taxonomy" id="3231483"/>
    <lineage>
        <taxon>Bacteria</taxon>
        <taxon>Pseudomonadati</taxon>
        <taxon>Pseudomonadota</taxon>
        <taxon>Alphaproteobacteria</taxon>
        <taxon>Rhodobacterales</taxon>
        <taxon>Paracoccaceae</taxon>
        <taxon>Meridianimarinicoccus</taxon>
    </lineage>
</organism>
<evidence type="ECO:0000313" key="3">
    <source>
        <dbReference type="Proteomes" id="UP001553161"/>
    </source>
</evidence>
<sequence length="95" mass="10732">MKLWTALLCGGLVSAQMAVAEDRRTDATPPRATPPILHPVQYGQCWQQYGPYATQDRAWAVWRQARAQGYEVSNGVTPCWSDGVRGYCFRIYYAC</sequence>
<dbReference type="Proteomes" id="UP001553161">
    <property type="component" value="Unassembled WGS sequence"/>
</dbReference>
<dbReference type="RefSeq" id="WP_366194457.1">
    <property type="nucleotide sequence ID" value="NZ_JBFBVU010000030.1"/>
</dbReference>
<keyword evidence="1" id="KW-0732">Signal</keyword>
<reference evidence="2 3" key="1">
    <citation type="submission" date="2024-07" db="EMBL/GenBank/DDBJ databases">
        <authorList>
            <person name="Kang M."/>
        </authorList>
    </citation>
    <scope>NUCLEOTIDE SEQUENCE [LARGE SCALE GENOMIC DNA]</scope>
    <source>
        <strain evidence="2 3">DFM31</strain>
    </source>
</reference>
<accession>A0ABV3LAJ1</accession>
<evidence type="ECO:0000256" key="1">
    <source>
        <dbReference type="SAM" id="SignalP"/>
    </source>
</evidence>
<proteinExistence type="predicted"/>